<dbReference type="AlphaFoldDB" id="A0A6A6D2I8"/>
<dbReference type="GeneID" id="54564241"/>
<sequence>MRCTEDNVLEACDAIYRDERERGRRPDRWAPPVVLRMLRCSLAKTPRQLLSTGQESNDFQIDGQLPMKKTFSCKLRFLFPAVRKKHREMLRCGRKSSDGVVQICTVAVASCGRGYFNQLLQGHLDRFPNTRRSGGRITTESLMPSLAGKAGKCGSIPWSASVKSSGGGRGGGGSRWHSGGVAGSAFEIAAEPVGMRCLLAGRLRHGPPIGPFQALWSAELSFLFRRVVVLEDRDFAPPSHNSTDGTELGSECFHLGMFKSSNCCDMPPASPKYCRRIESSNTHTVLKQEEGCMQSIPPVSSCFSTCHHRDCCWTDPPSALCRTYTSSRLLAGRVAGEPQLPIEPPALASYKN</sequence>
<dbReference type="Proteomes" id="UP000799537">
    <property type="component" value="Unassembled WGS sequence"/>
</dbReference>
<accession>A0A6A6D2I8</accession>
<gene>
    <name evidence="1" type="ORF">M409DRAFT_48548</name>
</gene>
<evidence type="ECO:0000313" key="1">
    <source>
        <dbReference type="EMBL" id="KAF2173591.1"/>
    </source>
</evidence>
<reference evidence="1" key="1">
    <citation type="journal article" date="2020" name="Stud. Mycol.">
        <title>101 Dothideomycetes genomes: a test case for predicting lifestyles and emergence of pathogens.</title>
        <authorList>
            <person name="Haridas S."/>
            <person name="Albert R."/>
            <person name="Binder M."/>
            <person name="Bloem J."/>
            <person name="Labutti K."/>
            <person name="Salamov A."/>
            <person name="Andreopoulos B."/>
            <person name="Baker S."/>
            <person name="Barry K."/>
            <person name="Bills G."/>
            <person name="Bluhm B."/>
            <person name="Cannon C."/>
            <person name="Castanera R."/>
            <person name="Culley D."/>
            <person name="Daum C."/>
            <person name="Ezra D."/>
            <person name="Gonzalez J."/>
            <person name="Henrissat B."/>
            <person name="Kuo A."/>
            <person name="Liang C."/>
            <person name="Lipzen A."/>
            <person name="Lutzoni F."/>
            <person name="Magnuson J."/>
            <person name="Mondo S."/>
            <person name="Nolan M."/>
            <person name="Ohm R."/>
            <person name="Pangilinan J."/>
            <person name="Park H.-J."/>
            <person name="Ramirez L."/>
            <person name="Alfaro M."/>
            <person name="Sun H."/>
            <person name="Tritt A."/>
            <person name="Yoshinaga Y."/>
            <person name="Zwiers L.-H."/>
            <person name="Turgeon B."/>
            <person name="Goodwin S."/>
            <person name="Spatafora J."/>
            <person name="Crous P."/>
            <person name="Grigoriev I."/>
        </authorList>
    </citation>
    <scope>NUCLEOTIDE SEQUENCE</scope>
    <source>
        <strain evidence="1">ATCC 36951</strain>
    </source>
</reference>
<organism evidence="1 2">
    <name type="scientific">Zasmidium cellare ATCC 36951</name>
    <dbReference type="NCBI Taxonomy" id="1080233"/>
    <lineage>
        <taxon>Eukaryota</taxon>
        <taxon>Fungi</taxon>
        <taxon>Dikarya</taxon>
        <taxon>Ascomycota</taxon>
        <taxon>Pezizomycotina</taxon>
        <taxon>Dothideomycetes</taxon>
        <taxon>Dothideomycetidae</taxon>
        <taxon>Mycosphaerellales</taxon>
        <taxon>Mycosphaerellaceae</taxon>
        <taxon>Zasmidium</taxon>
    </lineage>
</organism>
<protein>
    <submittedName>
        <fullName evidence="1">Uncharacterized protein</fullName>
    </submittedName>
</protein>
<evidence type="ECO:0000313" key="2">
    <source>
        <dbReference type="Proteomes" id="UP000799537"/>
    </source>
</evidence>
<dbReference type="RefSeq" id="XP_033674480.1">
    <property type="nucleotide sequence ID" value="XM_033810969.1"/>
</dbReference>
<dbReference type="EMBL" id="ML993579">
    <property type="protein sequence ID" value="KAF2173591.1"/>
    <property type="molecule type" value="Genomic_DNA"/>
</dbReference>
<keyword evidence="2" id="KW-1185">Reference proteome</keyword>
<name>A0A6A6D2I8_ZASCE</name>
<proteinExistence type="predicted"/>